<accession>A0A1J5QSD0</accession>
<evidence type="ECO:0000256" key="9">
    <source>
        <dbReference type="ARBA" id="ARBA00023244"/>
    </source>
</evidence>
<keyword evidence="7" id="KW-0520">NAD</keyword>
<feature type="domain" description="Siroheme synthase central" evidence="14">
    <location>
        <begin position="124"/>
        <end position="144"/>
    </location>
</feature>
<evidence type="ECO:0000256" key="2">
    <source>
        <dbReference type="ARBA" id="ARBA00022573"/>
    </source>
</evidence>
<feature type="domain" description="Tetrapyrrole methylase" evidence="12">
    <location>
        <begin position="219"/>
        <end position="428"/>
    </location>
</feature>
<dbReference type="GO" id="GO:0051287">
    <property type="term" value="F:NAD binding"/>
    <property type="evidence" value="ECO:0007669"/>
    <property type="project" value="InterPro"/>
</dbReference>
<dbReference type="Gene3D" id="1.10.8.210">
    <property type="entry name" value="Sirohaem synthase, dimerisation domain"/>
    <property type="match status" value="1"/>
</dbReference>
<evidence type="ECO:0000259" key="14">
    <source>
        <dbReference type="Pfam" id="PF14824"/>
    </source>
</evidence>
<reference evidence="15" key="1">
    <citation type="submission" date="2016-10" db="EMBL/GenBank/DDBJ databases">
        <title>Sequence of Gallionella enrichment culture.</title>
        <authorList>
            <person name="Poehlein A."/>
            <person name="Muehling M."/>
            <person name="Daniel R."/>
        </authorList>
    </citation>
    <scope>NUCLEOTIDE SEQUENCE</scope>
</reference>
<dbReference type="NCBIfam" id="NF004790">
    <property type="entry name" value="PRK06136.1"/>
    <property type="match status" value="1"/>
</dbReference>
<name>A0A1J5QSD0_9ZZZZ</name>
<dbReference type="AlphaFoldDB" id="A0A1J5QSD0"/>
<dbReference type="PIRSF" id="PIRSF036426">
    <property type="entry name" value="Sirohaem_synth"/>
    <property type="match status" value="1"/>
</dbReference>
<dbReference type="GO" id="GO:0032259">
    <property type="term" value="P:methylation"/>
    <property type="evidence" value="ECO:0007669"/>
    <property type="project" value="UniProtKB-KW"/>
</dbReference>
<dbReference type="InterPro" id="IPR006367">
    <property type="entry name" value="Sirohaem_synthase_N"/>
</dbReference>
<dbReference type="SUPFAM" id="SSF75615">
    <property type="entry name" value="Siroheme synthase middle domains-like"/>
    <property type="match status" value="1"/>
</dbReference>
<comment type="pathway">
    <text evidence="1">Porphyrin-containing compound metabolism; siroheme biosynthesis; sirohydrochlorin from precorrin-2: step 1/1.</text>
</comment>
<dbReference type="CDD" id="cd11642">
    <property type="entry name" value="SUMT"/>
    <property type="match status" value="1"/>
</dbReference>
<organism evidence="15">
    <name type="scientific">mine drainage metagenome</name>
    <dbReference type="NCBI Taxonomy" id="410659"/>
    <lineage>
        <taxon>unclassified sequences</taxon>
        <taxon>metagenomes</taxon>
        <taxon>ecological metagenomes</taxon>
    </lineage>
</organism>
<evidence type="ECO:0000256" key="6">
    <source>
        <dbReference type="ARBA" id="ARBA00023002"/>
    </source>
</evidence>
<dbReference type="Gene3D" id="3.40.1010.10">
    <property type="entry name" value="Cobalt-precorrin-4 Transmethylase, Domain 1"/>
    <property type="match status" value="1"/>
</dbReference>
<dbReference type="FunFam" id="3.30.160.110:FF:000001">
    <property type="entry name" value="Siroheme synthase"/>
    <property type="match status" value="1"/>
</dbReference>
<evidence type="ECO:0000256" key="10">
    <source>
        <dbReference type="ARBA" id="ARBA00023268"/>
    </source>
</evidence>
<comment type="catalytic activity">
    <reaction evidence="11">
        <text>precorrin-2 + NAD(+) = sirohydrochlorin + NADH + 2 H(+)</text>
        <dbReference type="Rhea" id="RHEA:15613"/>
        <dbReference type="ChEBI" id="CHEBI:15378"/>
        <dbReference type="ChEBI" id="CHEBI:57540"/>
        <dbReference type="ChEBI" id="CHEBI:57945"/>
        <dbReference type="ChEBI" id="CHEBI:58351"/>
        <dbReference type="ChEBI" id="CHEBI:58827"/>
        <dbReference type="EC" id="1.3.1.76"/>
    </reaction>
</comment>
<dbReference type="InterPro" id="IPR012409">
    <property type="entry name" value="Sirohaem_synth"/>
</dbReference>
<keyword evidence="2" id="KW-0169">Cobalamin biosynthesis</keyword>
<keyword evidence="8" id="KW-0456">Lyase</keyword>
<keyword evidence="9" id="KW-0627">Porphyrin biosynthesis</keyword>
<dbReference type="FunFam" id="3.40.1010.10:FF:000001">
    <property type="entry name" value="Siroheme synthase"/>
    <property type="match status" value="1"/>
</dbReference>
<evidence type="ECO:0000256" key="4">
    <source>
        <dbReference type="ARBA" id="ARBA00022679"/>
    </source>
</evidence>
<evidence type="ECO:0000256" key="8">
    <source>
        <dbReference type="ARBA" id="ARBA00023239"/>
    </source>
</evidence>
<dbReference type="InterPro" id="IPR014776">
    <property type="entry name" value="4pyrrole_Mease_sub2"/>
</dbReference>
<dbReference type="InterPro" id="IPR037115">
    <property type="entry name" value="Sirohaem_synt_dimer_dom_sf"/>
</dbReference>
<feature type="domain" description="Sirohaem synthase dimerisation" evidence="13">
    <location>
        <begin position="150"/>
        <end position="207"/>
    </location>
</feature>
<dbReference type="InterPro" id="IPR014777">
    <property type="entry name" value="4pyrrole_Mease_sub1"/>
</dbReference>
<dbReference type="GO" id="GO:0051266">
    <property type="term" value="F:sirohydrochlorin ferrochelatase activity"/>
    <property type="evidence" value="ECO:0007669"/>
    <property type="project" value="InterPro"/>
</dbReference>
<dbReference type="SUPFAM" id="SSF53790">
    <property type="entry name" value="Tetrapyrrole methylase"/>
    <property type="match status" value="1"/>
</dbReference>
<dbReference type="NCBIfam" id="NF007922">
    <property type="entry name" value="PRK10637.1"/>
    <property type="match status" value="1"/>
</dbReference>
<dbReference type="InterPro" id="IPR019478">
    <property type="entry name" value="Sirohaem_synthase_dimer_dom"/>
</dbReference>
<dbReference type="UniPathway" id="UPA00262">
    <property type="reaction ID" value="UER00222"/>
</dbReference>
<dbReference type="GO" id="GO:0043115">
    <property type="term" value="F:precorrin-2 dehydrogenase activity"/>
    <property type="evidence" value="ECO:0007669"/>
    <property type="project" value="UniProtKB-EC"/>
</dbReference>
<dbReference type="FunFam" id="3.30.950.10:FF:000001">
    <property type="entry name" value="Siroheme synthase"/>
    <property type="match status" value="1"/>
</dbReference>
<comment type="caution">
    <text evidence="15">The sequence shown here is derived from an EMBL/GenBank/DDBJ whole genome shotgun (WGS) entry which is preliminary data.</text>
</comment>
<dbReference type="InterPro" id="IPR003043">
    <property type="entry name" value="Uropor_MeTrfase_CS"/>
</dbReference>
<sequence>MNLLPISLDVRDRNCIVIGGGEIALRKITLLLKAGARVQVVAPELCPALDELHAHHAIGWLQGVFVPEQIEGATLVIAATNDTEVNRAVSAAAQARAIPVNVVDQPALCTFVFPSIIDRSPIVIAISSSGQAPVLSRLLRARLETLIPAGYGRLAELAGAFRAQVRQKLGDSQQRRVFWENVFDGPIAEQMLSGHAKAAHQALQQAISGAEDQPIQGEVYLVGGGPGDPDLLTFKALRLMQKADVVVYDALISPAIMELVRRDAERIYVGKKADDHTLPQEEINLLLVRLAKAGKRVLRLKGGDPFIFGRGGEEIETLSEHHIPFQVVPGITAASGVSTYTGIPLTHRDHAQSVVFATGHMHDGTVDLDWPALARPHQTVVIYMGLGTLPEICRQLIEHGLPPDLPAAAVQQGTTPNQRVVSGTLATLPELVANADLKPPCLTIIGEVVKLRDKLAWFETGE</sequence>
<evidence type="ECO:0000259" key="13">
    <source>
        <dbReference type="Pfam" id="PF10414"/>
    </source>
</evidence>
<keyword evidence="3" id="KW-0489">Methyltransferase</keyword>
<evidence type="ECO:0000256" key="11">
    <source>
        <dbReference type="ARBA" id="ARBA00047561"/>
    </source>
</evidence>
<dbReference type="InterPro" id="IPR036291">
    <property type="entry name" value="NAD(P)-bd_dom_sf"/>
</dbReference>
<dbReference type="NCBIfam" id="TIGR01470">
    <property type="entry name" value="cysG_Nterm"/>
    <property type="match status" value="1"/>
</dbReference>
<dbReference type="GO" id="GO:0004851">
    <property type="term" value="F:uroporphyrin-III C-methyltransferase activity"/>
    <property type="evidence" value="ECO:0007669"/>
    <property type="project" value="InterPro"/>
</dbReference>
<evidence type="ECO:0000259" key="12">
    <source>
        <dbReference type="Pfam" id="PF00590"/>
    </source>
</evidence>
<dbReference type="GO" id="GO:0009236">
    <property type="term" value="P:cobalamin biosynthetic process"/>
    <property type="evidence" value="ECO:0007669"/>
    <property type="project" value="UniProtKB-KW"/>
</dbReference>
<dbReference type="Gene3D" id="3.40.50.720">
    <property type="entry name" value="NAD(P)-binding Rossmann-like Domain"/>
    <property type="match status" value="1"/>
</dbReference>
<protein>
    <submittedName>
        <fullName evidence="15">Siroheme synthase</fullName>
    </submittedName>
</protein>
<dbReference type="EMBL" id="MLJW01000485">
    <property type="protein sequence ID" value="OIQ86352.1"/>
    <property type="molecule type" value="Genomic_DNA"/>
</dbReference>
<dbReference type="GO" id="GO:0019354">
    <property type="term" value="P:siroheme biosynthetic process"/>
    <property type="evidence" value="ECO:0007669"/>
    <property type="project" value="UniProtKB-UniPathway"/>
</dbReference>
<evidence type="ECO:0000313" key="15">
    <source>
        <dbReference type="EMBL" id="OIQ86352.1"/>
    </source>
</evidence>
<dbReference type="Pfam" id="PF13241">
    <property type="entry name" value="NAD_binding_7"/>
    <property type="match status" value="1"/>
</dbReference>
<dbReference type="Pfam" id="PF00590">
    <property type="entry name" value="TP_methylase"/>
    <property type="match status" value="1"/>
</dbReference>
<keyword evidence="6" id="KW-0560">Oxidoreductase</keyword>
<dbReference type="InterPro" id="IPR050161">
    <property type="entry name" value="Siro_Cobalamin_biosynth"/>
</dbReference>
<dbReference type="InterPro" id="IPR028281">
    <property type="entry name" value="Sirohaem_synthase_central"/>
</dbReference>
<keyword evidence="10" id="KW-0511">Multifunctional enzyme</keyword>
<evidence type="ECO:0000256" key="1">
    <source>
        <dbReference type="ARBA" id="ARBA00005010"/>
    </source>
</evidence>
<dbReference type="InterPro" id="IPR006366">
    <property type="entry name" value="CobA/CysG_C"/>
</dbReference>
<dbReference type="PANTHER" id="PTHR45790:SF1">
    <property type="entry name" value="SIROHEME SYNTHASE"/>
    <property type="match status" value="1"/>
</dbReference>
<dbReference type="HAMAP" id="MF_01646">
    <property type="entry name" value="Siroheme_synth"/>
    <property type="match status" value="1"/>
</dbReference>
<dbReference type="InterPro" id="IPR000878">
    <property type="entry name" value="4pyrrol_Mease"/>
</dbReference>
<dbReference type="InterPro" id="IPR035996">
    <property type="entry name" value="4pyrrol_Methylase_sf"/>
</dbReference>
<evidence type="ECO:0000256" key="5">
    <source>
        <dbReference type="ARBA" id="ARBA00022691"/>
    </source>
</evidence>
<dbReference type="Pfam" id="PF10414">
    <property type="entry name" value="CysG_dimeriser"/>
    <property type="match status" value="1"/>
</dbReference>
<evidence type="ECO:0000256" key="7">
    <source>
        <dbReference type="ARBA" id="ARBA00023027"/>
    </source>
</evidence>
<keyword evidence="5" id="KW-0949">S-adenosyl-L-methionine</keyword>
<evidence type="ECO:0000256" key="3">
    <source>
        <dbReference type="ARBA" id="ARBA00022603"/>
    </source>
</evidence>
<dbReference type="NCBIfam" id="TIGR01469">
    <property type="entry name" value="cobA_cysG_Cterm"/>
    <property type="match status" value="1"/>
</dbReference>
<dbReference type="PANTHER" id="PTHR45790">
    <property type="entry name" value="SIROHEME SYNTHASE-RELATED"/>
    <property type="match status" value="1"/>
</dbReference>
<keyword evidence="4" id="KW-0808">Transferase</keyword>
<dbReference type="SUPFAM" id="SSF51735">
    <property type="entry name" value="NAD(P)-binding Rossmann-fold domains"/>
    <property type="match status" value="1"/>
</dbReference>
<proteinExistence type="inferred from homology"/>
<gene>
    <name evidence="15" type="primary">cysG_14</name>
    <name evidence="15" type="ORF">GALL_317930</name>
</gene>
<dbReference type="Gene3D" id="3.30.950.10">
    <property type="entry name" value="Methyltransferase, Cobalt-precorrin-4 Transmethylase, Domain 2"/>
    <property type="match status" value="1"/>
</dbReference>
<dbReference type="Gene3D" id="3.30.160.110">
    <property type="entry name" value="Siroheme synthase, domain 2"/>
    <property type="match status" value="1"/>
</dbReference>
<dbReference type="PROSITE" id="PS00840">
    <property type="entry name" value="SUMT_2"/>
    <property type="match status" value="1"/>
</dbReference>
<dbReference type="Pfam" id="PF14824">
    <property type="entry name" value="Sirohm_synth_M"/>
    <property type="match status" value="1"/>
</dbReference>